<dbReference type="InterPro" id="IPR036732">
    <property type="entry name" value="AFP_Neu5c_C_sf"/>
</dbReference>
<dbReference type="GO" id="GO:0016051">
    <property type="term" value="P:carbohydrate biosynthetic process"/>
    <property type="evidence" value="ECO:0007669"/>
    <property type="project" value="InterPro"/>
</dbReference>
<dbReference type="EMBL" id="JAUOQI010000015">
    <property type="protein sequence ID" value="MDO6579106.1"/>
    <property type="molecule type" value="Genomic_DNA"/>
</dbReference>
<dbReference type="InterPro" id="IPR051690">
    <property type="entry name" value="PseI-like"/>
</dbReference>
<dbReference type="InterPro" id="IPR006190">
    <property type="entry name" value="SAF_AFP_Neu5Ac"/>
</dbReference>
<dbReference type="AlphaFoldDB" id="A0AAW7Z861"/>
<gene>
    <name evidence="2" type="ORF">Q4527_17015</name>
</gene>
<name>A0AAW7Z861_9ALTE</name>
<proteinExistence type="predicted"/>
<dbReference type="InterPro" id="IPR057736">
    <property type="entry name" value="SAF_PseI/NeuA/NeuB"/>
</dbReference>
<organism evidence="2 3">
    <name type="scientific">Alteromonas stellipolaris</name>
    <dbReference type="NCBI Taxonomy" id="233316"/>
    <lineage>
        <taxon>Bacteria</taxon>
        <taxon>Pseudomonadati</taxon>
        <taxon>Pseudomonadota</taxon>
        <taxon>Gammaproteobacteria</taxon>
        <taxon>Alteromonadales</taxon>
        <taxon>Alteromonadaceae</taxon>
        <taxon>Alteromonas/Salinimonas group</taxon>
        <taxon>Alteromonas</taxon>
    </lineage>
</organism>
<dbReference type="PANTHER" id="PTHR42966:SF1">
    <property type="entry name" value="SIALIC ACID SYNTHASE"/>
    <property type="match status" value="1"/>
</dbReference>
<dbReference type="SUPFAM" id="SSF51269">
    <property type="entry name" value="AFP III-like domain"/>
    <property type="match status" value="1"/>
</dbReference>
<reference evidence="2" key="1">
    <citation type="submission" date="2023-07" db="EMBL/GenBank/DDBJ databases">
        <title>Genome content predicts the carbon catabolic preferences of heterotrophic bacteria.</title>
        <authorList>
            <person name="Gralka M."/>
        </authorList>
    </citation>
    <scope>NUCLEOTIDE SEQUENCE</scope>
    <source>
        <strain evidence="2">F2M12</strain>
    </source>
</reference>
<dbReference type="PROSITE" id="PS50844">
    <property type="entry name" value="AFP_LIKE"/>
    <property type="match status" value="1"/>
</dbReference>
<protein>
    <submittedName>
        <fullName evidence="2">N-acetylneuraminate synthase family protein</fullName>
    </submittedName>
</protein>
<dbReference type="SUPFAM" id="SSF51569">
    <property type="entry name" value="Aldolase"/>
    <property type="match status" value="1"/>
</dbReference>
<dbReference type="GO" id="GO:0047444">
    <property type="term" value="F:N-acylneuraminate-9-phosphate synthase activity"/>
    <property type="evidence" value="ECO:0007669"/>
    <property type="project" value="TreeGrafter"/>
</dbReference>
<comment type="caution">
    <text evidence="2">The sequence shown here is derived from an EMBL/GenBank/DDBJ whole genome shotgun (WGS) entry which is preliminary data.</text>
</comment>
<dbReference type="InterPro" id="IPR013785">
    <property type="entry name" value="Aldolase_TIM"/>
</dbReference>
<feature type="domain" description="AFP-like" evidence="1">
    <location>
        <begin position="298"/>
        <end position="351"/>
    </location>
</feature>
<evidence type="ECO:0000313" key="2">
    <source>
        <dbReference type="EMBL" id="MDO6579106.1"/>
    </source>
</evidence>
<dbReference type="PANTHER" id="PTHR42966">
    <property type="entry name" value="N-ACETYLNEURAMINATE SYNTHASE"/>
    <property type="match status" value="1"/>
</dbReference>
<dbReference type="CDD" id="cd11615">
    <property type="entry name" value="SAF_NeuB_like"/>
    <property type="match status" value="1"/>
</dbReference>
<dbReference type="RefSeq" id="WP_063457193.1">
    <property type="nucleotide sequence ID" value="NZ_CAXIBE010000012.1"/>
</dbReference>
<dbReference type="Gene3D" id="3.20.20.70">
    <property type="entry name" value="Aldolase class I"/>
    <property type="match status" value="1"/>
</dbReference>
<evidence type="ECO:0000313" key="3">
    <source>
        <dbReference type="Proteomes" id="UP001170717"/>
    </source>
</evidence>
<accession>A0AAW7Z861</accession>
<dbReference type="Proteomes" id="UP001170717">
    <property type="component" value="Unassembled WGS sequence"/>
</dbReference>
<dbReference type="InterPro" id="IPR013132">
    <property type="entry name" value="PseI/NeuA/B-like_N"/>
</dbReference>
<sequence>MTIYRFSKNVTIGKHTIGAGEPTYVIAEAGVNHNGDIALAKKLIDTAVSAGADAVKFQLFNTDALIKADVKKAAYQVGNKTDSQSQYEMLKALEISADECKVLAEYAATKSIDFLVTPFDEPSLSFLATLGLSALKISSTDLTNTPFLLDAAKIGVPIILSTGMSEQSEVDHAISAIHEACKDVVLLQCTSSYPAPEADLNLRVIRKYAEDYGIIAGYSDHTVGIGASPYAVAAGALVIEKHFTLDKTLPGPDHQASLSPDELISFMREIRRVDTMMGRNIKRVELCERENRLSLQKCLVASCHIEPGVAFNESNICAKRTGGVGIPANYVQSVYGKLATKLLNVGDIVNV</sequence>
<evidence type="ECO:0000259" key="1">
    <source>
        <dbReference type="PROSITE" id="PS50844"/>
    </source>
</evidence>
<dbReference type="Gene3D" id="3.90.1210.10">
    <property type="entry name" value="Antifreeze-like/N-acetylneuraminic acid synthase C-terminal domain"/>
    <property type="match status" value="1"/>
</dbReference>
<dbReference type="Pfam" id="PF03102">
    <property type="entry name" value="NeuB"/>
    <property type="match status" value="1"/>
</dbReference>